<dbReference type="EMBL" id="JAECZO010000031">
    <property type="protein sequence ID" value="KAK7194129.1"/>
    <property type="molecule type" value="Genomic_DNA"/>
</dbReference>
<protein>
    <recommendedName>
        <fullName evidence="3">CCHC-type domain-containing protein</fullName>
    </recommendedName>
</protein>
<gene>
    <name evidence="4" type="ORF">NESM_000326100</name>
</gene>
<dbReference type="SMART" id="SM00343">
    <property type="entry name" value="ZnF_C2HC"/>
    <property type="match status" value="3"/>
</dbReference>
<proteinExistence type="predicted"/>
<dbReference type="Proteomes" id="UP001430356">
    <property type="component" value="Unassembled WGS sequence"/>
</dbReference>
<dbReference type="GO" id="GO:0003676">
    <property type="term" value="F:nucleic acid binding"/>
    <property type="evidence" value="ECO:0007669"/>
    <property type="project" value="InterPro"/>
</dbReference>
<name>A0AAW0ELV9_9TRYP</name>
<feature type="compositionally biased region" description="Low complexity" evidence="2">
    <location>
        <begin position="425"/>
        <end position="448"/>
    </location>
</feature>
<keyword evidence="1" id="KW-0862">Zinc</keyword>
<sequence>MADAQSPLASRAVSTASGFAQCSTHNVRRRAECCEMKPILNADMEVVDYVCVCKPAFACKSVNERQIGGAVGTETRNTARDGDGGVGGVAPPPIINASSTSVAASAAHHRHHGPSSTGAAVAAAEGDVDVRTLFSISFYDASAGAATAAAATPSPTPPSASGDKKKETTTTISDDNSDSSDVDSLDRLPQSGAPVAAAGAAAAVPFPAAPRGRPRYYEPTQNGGAGGDRGGHAAPVKVCWSCGMPGHEKPTCPNTLCRSCHQKRGAYGSPHRCTPLAQPSPFLAPPTPFEWKAMLQDRAGAAAASGMAAVRCVACNEYGHFDCSTVVPLASYALLARSPSTPAAVPHTAQPTCCLCGVRGHTIFDCHQRANVNPDHFERRNMIVADAIRRNGGGSAGAPSSVPAQHYGGNSGGGYGYPSQQRVYGSPTSGGSASQSSSSYTRSGYERSGAGGGQRREREWRDERDQRGGGGGASYNDSYGGERDHQRRRYDAPTFSRAGGSASPSSPSTAVAGRDHFHGGGYQHRHEDRPRDNHAGGGRHSPLGPGHGGHHSHRHDQPSKHNTSQQQQQQQQQQQHRSSRRGGRRGDSGYDSGDNLF</sequence>
<dbReference type="PROSITE" id="PS50158">
    <property type="entry name" value="ZF_CCHC"/>
    <property type="match status" value="1"/>
</dbReference>
<evidence type="ECO:0000256" key="2">
    <source>
        <dbReference type="SAM" id="MobiDB-lite"/>
    </source>
</evidence>
<evidence type="ECO:0000313" key="4">
    <source>
        <dbReference type="EMBL" id="KAK7194129.1"/>
    </source>
</evidence>
<reference evidence="4 5" key="1">
    <citation type="journal article" date="2021" name="MBio">
        <title>A New Model Trypanosomatid, Novymonas esmeraldas: Genomic Perception of Its 'Candidatus Pandoraea novymonadis' Endosymbiont.</title>
        <authorList>
            <person name="Zakharova A."/>
            <person name="Saura A."/>
            <person name="Butenko A."/>
            <person name="Podesvova L."/>
            <person name="Warmusova S."/>
            <person name="Kostygov A.Y."/>
            <person name="Nenarokova A."/>
            <person name="Lukes J."/>
            <person name="Opperdoes F.R."/>
            <person name="Yurchenko V."/>
        </authorList>
    </citation>
    <scope>NUCLEOTIDE SEQUENCE [LARGE SCALE GENOMIC DNA]</scope>
    <source>
        <strain evidence="4 5">E262AT.01</strain>
    </source>
</reference>
<evidence type="ECO:0000256" key="1">
    <source>
        <dbReference type="PROSITE-ProRule" id="PRU00047"/>
    </source>
</evidence>
<evidence type="ECO:0000259" key="3">
    <source>
        <dbReference type="PROSITE" id="PS50158"/>
    </source>
</evidence>
<feature type="domain" description="CCHC-type" evidence="3">
    <location>
        <begin position="239"/>
        <end position="254"/>
    </location>
</feature>
<accession>A0AAW0ELV9</accession>
<feature type="region of interest" description="Disordered" evidence="2">
    <location>
        <begin position="99"/>
        <end position="120"/>
    </location>
</feature>
<feature type="compositionally biased region" description="Basic and acidic residues" evidence="2">
    <location>
        <begin position="480"/>
        <end position="491"/>
    </location>
</feature>
<feature type="compositionally biased region" description="Low complexity" evidence="2">
    <location>
        <begin position="564"/>
        <end position="576"/>
    </location>
</feature>
<feature type="compositionally biased region" description="Basic and acidic residues" evidence="2">
    <location>
        <begin position="454"/>
        <end position="467"/>
    </location>
</feature>
<keyword evidence="1" id="KW-0479">Metal-binding</keyword>
<feature type="compositionally biased region" description="Basic and acidic residues" evidence="2">
    <location>
        <begin position="513"/>
        <end position="534"/>
    </location>
</feature>
<organism evidence="4 5">
    <name type="scientific">Novymonas esmeraldas</name>
    <dbReference type="NCBI Taxonomy" id="1808958"/>
    <lineage>
        <taxon>Eukaryota</taxon>
        <taxon>Discoba</taxon>
        <taxon>Euglenozoa</taxon>
        <taxon>Kinetoplastea</taxon>
        <taxon>Metakinetoplastina</taxon>
        <taxon>Trypanosomatida</taxon>
        <taxon>Trypanosomatidae</taxon>
        <taxon>Novymonas</taxon>
    </lineage>
</organism>
<dbReference type="InterPro" id="IPR001878">
    <property type="entry name" value="Znf_CCHC"/>
</dbReference>
<dbReference type="AlphaFoldDB" id="A0AAW0ELV9"/>
<comment type="caution">
    <text evidence="4">The sequence shown here is derived from an EMBL/GenBank/DDBJ whole genome shotgun (WGS) entry which is preliminary data.</text>
</comment>
<feature type="compositionally biased region" description="Low complexity" evidence="2">
    <location>
        <begin position="397"/>
        <end position="408"/>
    </location>
</feature>
<feature type="region of interest" description="Disordered" evidence="2">
    <location>
        <begin position="392"/>
        <end position="597"/>
    </location>
</feature>
<dbReference type="Gene3D" id="4.10.60.10">
    <property type="entry name" value="Zinc finger, CCHC-type"/>
    <property type="match status" value="1"/>
</dbReference>
<feature type="region of interest" description="Disordered" evidence="2">
    <location>
        <begin position="206"/>
        <end position="230"/>
    </location>
</feature>
<feature type="region of interest" description="Disordered" evidence="2">
    <location>
        <begin position="148"/>
        <end position="190"/>
    </location>
</feature>
<dbReference type="GO" id="GO:0008270">
    <property type="term" value="F:zinc ion binding"/>
    <property type="evidence" value="ECO:0007669"/>
    <property type="project" value="UniProtKB-KW"/>
</dbReference>
<feature type="compositionally biased region" description="Low complexity" evidence="2">
    <location>
        <begin position="498"/>
        <end position="508"/>
    </location>
</feature>
<keyword evidence="1" id="KW-0863">Zinc-finger</keyword>
<keyword evidence="5" id="KW-1185">Reference proteome</keyword>
<evidence type="ECO:0000313" key="5">
    <source>
        <dbReference type="Proteomes" id="UP001430356"/>
    </source>
</evidence>